<organism evidence="2 3">
    <name type="scientific">Streptantibioticus cattleyicolor (strain ATCC 35852 / DSM 46488 / JCM 4925 / NBRC 14057 / NRRL 8057)</name>
    <name type="common">Streptomyces cattleya</name>
    <dbReference type="NCBI Taxonomy" id="1003195"/>
    <lineage>
        <taxon>Bacteria</taxon>
        <taxon>Bacillati</taxon>
        <taxon>Actinomycetota</taxon>
        <taxon>Actinomycetes</taxon>
        <taxon>Kitasatosporales</taxon>
        <taxon>Streptomycetaceae</taxon>
        <taxon>Streptantibioticus</taxon>
    </lineage>
</organism>
<dbReference type="AlphaFoldDB" id="F8JW71"/>
<accession>F8JW71</accession>
<gene>
    <name evidence="2" type="ordered locus">SCATT_08750</name>
</gene>
<evidence type="ECO:0000256" key="1">
    <source>
        <dbReference type="SAM" id="MobiDB-lite"/>
    </source>
</evidence>
<dbReference type="InterPro" id="IPR036388">
    <property type="entry name" value="WH-like_DNA-bd_sf"/>
</dbReference>
<protein>
    <recommendedName>
        <fullName evidence="4">DUF742 domain-containing protein</fullName>
    </recommendedName>
</protein>
<dbReference type="Proteomes" id="UP000007842">
    <property type="component" value="Chromosome"/>
</dbReference>
<proteinExistence type="predicted"/>
<dbReference type="PANTHER" id="PTHR36221:SF1">
    <property type="entry name" value="DUF742 DOMAIN-CONTAINING PROTEIN"/>
    <property type="match status" value="1"/>
</dbReference>
<dbReference type="Pfam" id="PF05331">
    <property type="entry name" value="DUF742"/>
    <property type="match status" value="1"/>
</dbReference>
<keyword evidence="3" id="KW-1185">Reference proteome</keyword>
<dbReference type="Gene3D" id="1.10.10.10">
    <property type="entry name" value="Winged helix-like DNA-binding domain superfamily/Winged helix DNA-binding domain"/>
    <property type="match status" value="1"/>
</dbReference>
<accession>G8X1S2</accession>
<name>F8JW71_STREN</name>
<evidence type="ECO:0008006" key="4">
    <source>
        <dbReference type="Google" id="ProtNLM"/>
    </source>
</evidence>
<dbReference type="PANTHER" id="PTHR36221">
    <property type="entry name" value="DUF742 DOMAIN-CONTAINING PROTEIN"/>
    <property type="match status" value="1"/>
</dbReference>
<dbReference type="STRING" id="1003195.SCATT_08750"/>
<feature type="region of interest" description="Disordered" evidence="1">
    <location>
        <begin position="24"/>
        <end position="67"/>
    </location>
</feature>
<dbReference type="KEGG" id="sct:SCAT_0874"/>
<evidence type="ECO:0000313" key="3">
    <source>
        <dbReference type="Proteomes" id="UP000007842"/>
    </source>
</evidence>
<dbReference type="KEGG" id="scy:SCATT_08750"/>
<dbReference type="HOGENOM" id="CLU_074078_3_0_11"/>
<evidence type="ECO:0000313" key="2">
    <source>
        <dbReference type="EMBL" id="AEW93246.1"/>
    </source>
</evidence>
<dbReference type="RefSeq" id="WP_014141644.1">
    <property type="nucleotide sequence ID" value="NC_016111.1"/>
</dbReference>
<dbReference type="InterPro" id="IPR007995">
    <property type="entry name" value="DUF742"/>
</dbReference>
<dbReference type="EMBL" id="CP003219">
    <property type="protein sequence ID" value="AEW93246.1"/>
    <property type="molecule type" value="Genomic_DNA"/>
</dbReference>
<dbReference type="PATRIC" id="fig|1003195.11.peg.2466"/>
<sequence>MSGTRGEPGALWYDDEAGPMVRPYTVTRGRTSPDDARAAGIDPVAVVRPAQKTDPARTAGAPLPGTPDALGDDHFALLELCRPGPLSVAELASRADLPLGVVRVLLGDLLRSGRIRVGGPEPPAEPPDVGLLRHVISGLKSL</sequence>
<reference evidence="3" key="1">
    <citation type="submission" date="2011-12" db="EMBL/GenBank/DDBJ databases">
        <title>Complete genome sequence of Streptomyces cattleya strain DSM 46488.</title>
        <authorList>
            <person name="Ou H.-Y."/>
            <person name="Li P."/>
            <person name="Zhao C."/>
            <person name="O'Hagan D."/>
            <person name="Deng Z."/>
        </authorList>
    </citation>
    <scope>NUCLEOTIDE SEQUENCE [LARGE SCALE GENOMIC DNA]</scope>
    <source>
        <strain evidence="3">ATCC 35852 / DSM 46488 / JCM 4925 / NBRC 14057 / NRRL 8057</strain>
    </source>
</reference>
<dbReference type="eggNOG" id="COG1846">
    <property type="taxonomic scope" value="Bacteria"/>
</dbReference>
<dbReference type="OrthoDB" id="4274007at2"/>